<feature type="chain" id="PRO_5047346837" evidence="5">
    <location>
        <begin position="24"/>
        <end position="141"/>
    </location>
</feature>
<feature type="signal peptide" evidence="5">
    <location>
        <begin position="1"/>
        <end position="23"/>
    </location>
</feature>
<dbReference type="SUPFAM" id="SSF46626">
    <property type="entry name" value="Cytochrome c"/>
    <property type="match status" value="1"/>
</dbReference>
<evidence type="ECO:0000256" key="2">
    <source>
        <dbReference type="ARBA" id="ARBA00022723"/>
    </source>
</evidence>
<sequence length="141" mass="15331">MRKTVILPVLGCLFLFGATPAMADSAGVFEGAPKGEDLSNGQAIYRHVCQSCHMADGRGAQGAGAKIPALADNSHLQSPYYPASIILHGYGAMQWFTDMLDDQQVADVVNYIRTHFGNHYTDLLKPQDVAPIRPVITQEEE</sequence>
<dbReference type="Gene3D" id="1.10.760.10">
    <property type="entry name" value="Cytochrome c-like domain"/>
    <property type="match status" value="1"/>
</dbReference>
<evidence type="ECO:0000259" key="6">
    <source>
        <dbReference type="PROSITE" id="PS51007"/>
    </source>
</evidence>
<dbReference type="InterPro" id="IPR009056">
    <property type="entry name" value="Cyt_c-like_dom"/>
</dbReference>
<dbReference type="Pfam" id="PF13442">
    <property type="entry name" value="Cytochrome_CBB3"/>
    <property type="match status" value="1"/>
</dbReference>
<feature type="domain" description="Cytochrome c" evidence="6">
    <location>
        <begin position="36"/>
        <end position="116"/>
    </location>
</feature>
<evidence type="ECO:0000256" key="4">
    <source>
        <dbReference type="PROSITE-ProRule" id="PRU00433"/>
    </source>
</evidence>
<comment type="caution">
    <text evidence="7">The sequence shown here is derived from an EMBL/GenBank/DDBJ whole genome shotgun (WGS) entry which is preliminary data.</text>
</comment>
<reference evidence="7 8" key="1">
    <citation type="journal article" date="2020" name="Int. J. Syst. Evol. Microbiol.">
        <title>Novel acetic acid bacteria from cider fermentations: Acetobacter conturbans sp. nov. and Acetobacter fallax sp. nov.</title>
        <authorList>
            <person name="Sombolestani A.S."/>
            <person name="Cleenwerck I."/>
            <person name="Cnockaert M."/>
            <person name="Borremans W."/>
            <person name="Wieme A.D."/>
            <person name="De Vuyst L."/>
            <person name="Vandamme P."/>
        </authorList>
    </citation>
    <scope>NUCLEOTIDE SEQUENCE [LARGE SCALE GENOMIC DNA]</scope>
    <source>
        <strain evidence="7 8">LMG 1627</strain>
    </source>
</reference>
<keyword evidence="8" id="KW-1185">Reference proteome</keyword>
<dbReference type="InterPro" id="IPR051459">
    <property type="entry name" value="Cytochrome_c-type_DH"/>
</dbReference>
<evidence type="ECO:0000313" key="7">
    <source>
        <dbReference type="EMBL" id="NHN88723.1"/>
    </source>
</evidence>
<accession>A0ABX0K1Z6</accession>
<organism evidence="7 8">
    <name type="scientific">Acetobacter conturbans</name>
    <dbReference type="NCBI Taxonomy" id="1737472"/>
    <lineage>
        <taxon>Bacteria</taxon>
        <taxon>Pseudomonadati</taxon>
        <taxon>Pseudomonadota</taxon>
        <taxon>Alphaproteobacteria</taxon>
        <taxon>Acetobacterales</taxon>
        <taxon>Acetobacteraceae</taxon>
        <taxon>Acetobacter</taxon>
    </lineage>
</organism>
<gene>
    <name evidence="7" type="ORF">GOB81_08775</name>
</gene>
<dbReference type="InterPro" id="IPR036909">
    <property type="entry name" value="Cyt_c-like_dom_sf"/>
</dbReference>
<dbReference type="PROSITE" id="PS51007">
    <property type="entry name" value="CYTC"/>
    <property type="match status" value="1"/>
</dbReference>
<dbReference type="Proteomes" id="UP000631653">
    <property type="component" value="Unassembled WGS sequence"/>
</dbReference>
<evidence type="ECO:0000256" key="5">
    <source>
        <dbReference type="SAM" id="SignalP"/>
    </source>
</evidence>
<evidence type="ECO:0000256" key="3">
    <source>
        <dbReference type="ARBA" id="ARBA00023004"/>
    </source>
</evidence>
<protein>
    <submittedName>
        <fullName evidence="7">C-type cytochrome</fullName>
    </submittedName>
</protein>
<dbReference type="PANTHER" id="PTHR35008">
    <property type="entry name" value="BLL4482 PROTEIN-RELATED"/>
    <property type="match status" value="1"/>
</dbReference>
<evidence type="ECO:0000256" key="1">
    <source>
        <dbReference type="ARBA" id="ARBA00022617"/>
    </source>
</evidence>
<keyword evidence="3 4" id="KW-0408">Iron</keyword>
<evidence type="ECO:0000313" key="8">
    <source>
        <dbReference type="Proteomes" id="UP000631653"/>
    </source>
</evidence>
<keyword evidence="5" id="KW-0732">Signal</keyword>
<name>A0ABX0K1Z6_9PROT</name>
<dbReference type="PANTHER" id="PTHR35008:SF9">
    <property type="entry name" value="CYTOCHROME C DOMAIN-CONTAINING PROTEIN"/>
    <property type="match status" value="1"/>
</dbReference>
<keyword evidence="1 4" id="KW-0349">Heme</keyword>
<proteinExistence type="predicted"/>
<keyword evidence="2 4" id="KW-0479">Metal-binding</keyword>
<dbReference type="EMBL" id="WOSY01000007">
    <property type="protein sequence ID" value="NHN88723.1"/>
    <property type="molecule type" value="Genomic_DNA"/>
</dbReference>